<dbReference type="NCBIfam" id="TIGR03519">
    <property type="entry name" value="T9SS_PorP_fam"/>
    <property type="match status" value="1"/>
</dbReference>
<proteinExistence type="predicted"/>
<name>A0A1V6LWG7_9FLAO</name>
<comment type="caution">
    <text evidence="1">The sequence shown here is derived from an EMBL/GenBank/DDBJ whole genome shotgun (WGS) entry which is preliminary data.</text>
</comment>
<organism evidence="1 2">
    <name type="scientific">Croceivirga radicis</name>
    <dbReference type="NCBI Taxonomy" id="1929488"/>
    <lineage>
        <taxon>Bacteria</taxon>
        <taxon>Pseudomonadati</taxon>
        <taxon>Bacteroidota</taxon>
        <taxon>Flavobacteriia</taxon>
        <taxon>Flavobacteriales</taxon>
        <taxon>Flavobacteriaceae</taxon>
        <taxon>Croceivirga</taxon>
    </lineage>
</organism>
<evidence type="ECO:0000313" key="1">
    <source>
        <dbReference type="EMBL" id="OQD44534.1"/>
    </source>
</evidence>
<gene>
    <name evidence="1" type="ORF">BUL40_01580</name>
</gene>
<sequence length="719" mass="81358">MAILSFGALTAQEEDPFVAYDLPTQNLVKFNRYLLNPTFSTVRENKSYINLFHRNESVSFDDNQQTYFLSYSGRIGDRSGVGVSLYNQREGIIDNYGLLANYAYGVKLSEKSNLTFGANFSYYKSGINQSRANTLDPNDPILQGSNDISLITVQPGFNLSYGQFDFGVIADNLFDYNLKTSETLTSFDAKTFTGHLQYTHEFTNNSGLLEQGRLMPLARVRSIANEDISLGGSLILDLPKIGWLQAGYDQFYGAAAGIGFNLNKRISLGYNIEKGLSNNIEQFGVNHEISLAYSFTPTLTEDRVLLEKENEDLVNNDEEETPIEELTVSEKDLKIAELQQKLAENDAIIEELIFRQDSIESNRQSDLERRFAMVMRMVKRETEGNRPDIEKRAQELYLANSSATSDLVKNDAIPNNDVDRAETKNTSTIDAIIQDRINSSDAVAEVVKDKEEPTENISLGNSYTKKYKIEEPSQTNRSNVLAETKSTIAENNKDNTNYNNRSKRYKTFSIPDVESGSYVIANVYKGTKYMSEFMDSMASQGIETDYFTNPRNGLNYVYIKGIQNKQDAIAAQKSNLNGQYQGNTWVMDVTNSYTEGAYVENSPKSSSTYNDSVLEQNLNHKSKKSGIAYETLQVNGLKTGYYIIANVFAKPRNATRFIKELNEQGLHASYFINPENNYRYVYLKKHQEWTDALVSYYSNINNAYGDPMWIMRVKPNYSA</sequence>
<keyword evidence="2" id="KW-1185">Reference proteome</keyword>
<protein>
    <recommendedName>
        <fullName evidence="3">SPOR domain-containing protein</fullName>
    </recommendedName>
</protein>
<evidence type="ECO:0000313" key="2">
    <source>
        <dbReference type="Proteomes" id="UP000191680"/>
    </source>
</evidence>
<accession>A0A1V6LWG7</accession>
<dbReference type="Pfam" id="PF11751">
    <property type="entry name" value="PorP_SprF"/>
    <property type="match status" value="1"/>
</dbReference>
<dbReference type="OrthoDB" id="1393025at2"/>
<dbReference type="AlphaFoldDB" id="A0A1V6LWG7"/>
<dbReference type="Proteomes" id="UP000191680">
    <property type="component" value="Unassembled WGS sequence"/>
</dbReference>
<dbReference type="InterPro" id="IPR019861">
    <property type="entry name" value="PorP/SprF_Bacteroidetes"/>
</dbReference>
<evidence type="ECO:0008006" key="3">
    <source>
        <dbReference type="Google" id="ProtNLM"/>
    </source>
</evidence>
<reference evidence="1 2" key="1">
    <citation type="submission" date="2016-12" db="EMBL/GenBank/DDBJ databases">
        <authorList>
            <person name="Song W.-J."/>
            <person name="Kurnit D.M."/>
        </authorList>
    </citation>
    <scope>NUCLEOTIDE SEQUENCE [LARGE SCALE GENOMIC DNA]</scope>
    <source>
        <strain evidence="1 2">HSG9</strain>
    </source>
</reference>
<dbReference type="EMBL" id="MTBC01000001">
    <property type="protein sequence ID" value="OQD44534.1"/>
    <property type="molecule type" value="Genomic_DNA"/>
</dbReference>